<gene>
    <name evidence="1" type="ORF">kuste4311</name>
</gene>
<sequence length="63" mass="7643">MVCQQKKRSHMNIKIRNFVFARSYVETSSRNFLNNILKSKRHIHSFRRKAGKKDCILFHGSWY</sequence>
<proteinExistence type="predicted"/>
<accession>Q1Q4X5</accession>
<name>Q1Q4X5_KUEST</name>
<organism evidence="1">
    <name type="scientific">Kuenenia stuttgartiensis</name>
    <dbReference type="NCBI Taxonomy" id="174633"/>
    <lineage>
        <taxon>Bacteria</taxon>
        <taxon>Pseudomonadati</taxon>
        <taxon>Planctomycetota</taxon>
        <taxon>Candidatus Brocadiia</taxon>
        <taxon>Candidatus Brocadiales</taxon>
        <taxon>Candidatus Brocadiaceae</taxon>
        <taxon>Candidatus Kuenenia</taxon>
    </lineage>
</organism>
<dbReference type="AlphaFoldDB" id="Q1Q4X5"/>
<dbReference type="EMBL" id="CT573071">
    <property type="protein sequence ID" value="CAJ75073.1"/>
    <property type="molecule type" value="Genomic_DNA"/>
</dbReference>
<reference evidence="1" key="1">
    <citation type="journal article" date="2006" name="Nature">
        <title>Deciphering the evolution and metabolism of an anammox bacterium from a community genome.</title>
        <authorList>
            <person name="Strous M."/>
            <person name="Pelletier E."/>
            <person name="Mangenot S."/>
            <person name="Rattei T."/>
            <person name="Lehner A."/>
            <person name="Taylor M.W."/>
            <person name="Horn M."/>
            <person name="Daims H."/>
            <person name="Bartol-Mavel D."/>
            <person name="Wincker P."/>
            <person name="Barbe V."/>
            <person name="Fonknechten N."/>
            <person name="Vallenet D."/>
            <person name="Segurens B."/>
            <person name="Schenowitz-Truong C."/>
            <person name="Medigue C."/>
            <person name="Collingro A."/>
            <person name="Snel B."/>
            <person name="Dutilh B.E."/>
            <person name="OpDenCamp H.J.M."/>
            <person name="vanDerDrift C."/>
            <person name="Cirpus I."/>
            <person name="vanDePas-Schoonen K.T."/>
            <person name="Harhangi H.R."/>
            <person name="vanNiftrik L."/>
            <person name="Schmid M."/>
            <person name="Keltjens J."/>
            <person name="vanDeVossenberg J."/>
            <person name="Kartal B."/>
            <person name="Meier H."/>
            <person name="Frishman D."/>
            <person name="Huynen M.A."/>
            <person name="Mewes H."/>
            <person name="Weissenbach J."/>
            <person name="Jetten M.S.M."/>
            <person name="Wagner M."/>
            <person name="LePaslier D."/>
        </authorList>
    </citation>
    <scope>NUCLEOTIDE SEQUENCE</scope>
</reference>
<reference evidence="1" key="2">
    <citation type="submission" date="2006-01" db="EMBL/GenBank/DDBJ databases">
        <authorList>
            <person name="Genoscope"/>
        </authorList>
    </citation>
    <scope>NUCLEOTIDE SEQUENCE</scope>
</reference>
<evidence type="ECO:0000313" key="1">
    <source>
        <dbReference type="EMBL" id="CAJ75073.1"/>
    </source>
</evidence>
<protein>
    <submittedName>
        <fullName evidence="1">Uncharacterized protein</fullName>
    </submittedName>
</protein>